<sequence>MLDIDDSMDVDLDVTVYTVQKPVVASKSAYDPQKNAHLKGRRRFTADLDDIKAECKDGLMFHGLRVKIRPGDDEGSVEAFIENQAAKHILAVNLLISDTSEYPSSHSCFGYSPDPDISARLQDVVENIASQSSRPLRETLEKLLSSVAKAISMSKQKARAHESETEEEEEEEEDYTYHDFDDFDTTDATVHMDVVMTRLKQEFIEIVGTAYRPGLIRLGGDDFVLSVSLPVIELADSVPPRALMAWDRRLLSRSEHLILLISGFRSVYPALESDGTYTLAASRLSSSLSFKVGLCRRYKPGKEYVEEVARKHGLIIQDAEDEARLAAEKAAAQAQLFVEWPEDEEFDPAQMEVVPEGEEEEGEGEERFERFSLSSSLEGLMDHSFLKVLQLRRKFDLGWAGAEVLHSEVEKCQMKDDDVFSMQRKNILNADKEESKLGRTTILPHDPLSGLAKDTPINLPLAAFCYLIRRLSLVTRYCLVCHNKLQTDFEALKPYVCDSKLCSYQYYSLNHGPSLEYEIIHNPQTVDLLVSLAYDAATEHAMKEPLPIGMGLRVPHPGPAPNVQPQYRHHMAWNGQPVPVQEEPIHVPKGPAVPGDDGLVEFDDLDIGQMRLAISKLIDSLPPIDEMKKYLERRVKAGKSKPKLKEMDPKVLPAAWAILRWCVASCTAHIEEITSPDELVKGVDPVWRQFRLSVGAPDAEAKFKNSVAEAQKIDNNAKKYPVLYAFHGSPVKNWHSIVRHGLWFKDVANGRAYGNGVYLAKDSSISMGSYSTPAGATWRKSSISPSHLAALVEVVNLPSQFVSSNPYFVVQNTHWLMCRYLLVKGAVPLDPVEEKPKVVTKSSKKKKSKDETTVPLVQLDPAHPTQASHKPIGIPDPAHHVEVLLDARRQEYTHVEPDSEDLSIFEFEPTKKPLKQSQSQPVIEDDDEDYRVPAPSASKAKAKAPVKPKDDWKHNEQWVTSAVENLMPPPVDATPSATMAVQRELKSMLKEQDNANSFKELGWYMPPDLIGDNLFQWIIEMHSFDPDIPIAKDMKANKLNSIIFEVRFPPDFPIAPPFFRILTPRFLPFIQGGGGHITGGGSICMDLLTSSGWLPSYSVPAVIMQIKLAISNLEPRPARLARDWQRSYSIGEALEGYKRAAATHGWQLPKGIDHLVR</sequence>
<proteinExistence type="predicted"/>
<evidence type="ECO:0000256" key="4">
    <source>
        <dbReference type="ARBA" id="ARBA00023027"/>
    </source>
</evidence>
<dbReference type="OrthoDB" id="109543at2759"/>
<keyword evidence="1" id="KW-0328">Glycosyltransferase</keyword>
<dbReference type="InterPro" id="IPR000608">
    <property type="entry name" value="UBC"/>
</dbReference>
<evidence type="ECO:0000256" key="2">
    <source>
        <dbReference type="ARBA" id="ARBA00022679"/>
    </source>
</evidence>
<keyword evidence="4" id="KW-0520">NAD</keyword>
<evidence type="ECO:0000256" key="1">
    <source>
        <dbReference type="ARBA" id="ARBA00022676"/>
    </source>
</evidence>
<dbReference type="PROSITE" id="PS50127">
    <property type="entry name" value="UBC_2"/>
    <property type="match status" value="1"/>
</dbReference>
<organism evidence="7 8">
    <name type="scientific">Crucibulum laeve</name>
    <dbReference type="NCBI Taxonomy" id="68775"/>
    <lineage>
        <taxon>Eukaryota</taxon>
        <taxon>Fungi</taxon>
        <taxon>Dikarya</taxon>
        <taxon>Basidiomycota</taxon>
        <taxon>Agaricomycotina</taxon>
        <taxon>Agaricomycetes</taxon>
        <taxon>Agaricomycetidae</taxon>
        <taxon>Agaricales</taxon>
        <taxon>Agaricineae</taxon>
        <taxon>Nidulariaceae</taxon>
        <taxon>Crucibulum</taxon>
    </lineage>
</organism>
<name>A0A5C3MEK1_9AGAR</name>
<dbReference type="InterPro" id="IPR012317">
    <property type="entry name" value="Poly(ADP-ribose)pol_cat_dom"/>
</dbReference>
<evidence type="ECO:0000313" key="7">
    <source>
        <dbReference type="EMBL" id="TFK43105.1"/>
    </source>
</evidence>
<accession>A0A5C3MEK1</accession>
<dbReference type="Pfam" id="PF00644">
    <property type="entry name" value="PARP"/>
    <property type="match status" value="1"/>
</dbReference>
<keyword evidence="3" id="KW-0548">Nucleotidyltransferase</keyword>
<feature type="region of interest" description="Disordered" evidence="5">
    <location>
        <begin position="834"/>
        <end position="854"/>
    </location>
</feature>
<dbReference type="GO" id="GO:0003950">
    <property type="term" value="F:NAD+ poly-ADP-ribosyltransferase activity"/>
    <property type="evidence" value="ECO:0007669"/>
    <property type="project" value="InterPro"/>
</dbReference>
<dbReference type="EMBL" id="ML213591">
    <property type="protein sequence ID" value="TFK43105.1"/>
    <property type="molecule type" value="Genomic_DNA"/>
</dbReference>
<feature type="compositionally biased region" description="Acidic residues" evidence="5">
    <location>
        <begin position="164"/>
        <end position="174"/>
    </location>
</feature>
<evidence type="ECO:0000313" key="8">
    <source>
        <dbReference type="Proteomes" id="UP000308652"/>
    </source>
</evidence>
<evidence type="ECO:0000256" key="3">
    <source>
        <dbReference type="ARBA" id="ARBA00022695"/>
    </source>
</evidence>
<feature type="region of interest" description="Disordered" evidence="5">
    <location>
        <begin position="155"/>
        <end position="179"/>
    </location>
</feature>
<dbReference type="SUPFAM" id="SSF54495">
    <property type="entry name" value="UBC-like"/>
    <property type="match status" value="1"/>
</dbReference>
<dbReference type="AlphaFoldDB" id="A0A5C3MEK1"/>
<dbReference type="Gene3D" id="3.10.110.10">
    <property type="entry name" value="Ubiquitin Conjugating Enzyme"/>
    <property type="match status" value="1"/>
</dbReference>
<dbReference type="SUPFAM" id="SSF56399">
    <property type="entry name" value="ADP-ribosylation"/>
    <property type="match status" value="1"/>
</dbReference>
<dbReference type="InterPro" id="IPR051838">
    <property type="entry name" value="ARTD_PARP"/>
</dbReference>
<feature type="domain" description="UBC core" evidence="6">
    <location>
        <begin position="976"/>
        <end position="1157"/>
    </location>
</feature>
<dbReference type="Proteomes" id="UP000308652">
    <property type="component" value="Unassembled WGS sequence"/>
</dbReference>
<dbReference type="PANTHER" id="PTHR21328">
    <property type="entry name" value="POLY ADP-RIBOSE POLYMERASE FAMILY, MEMBER PARP"/>
    <property type="match status" value="1"/>
</dbReference>
<dbReference type="InterPro" id="IPR016135">
    <property type="entry name" value="UBQ-conjugating_enzyme/RWD"/>
</dbReference>
<keyword evidence="8" id="KW-1185">Reference proteome</keyword>
<dbReference type="STRING" id="68775.A0A5C3MEK1"/>
<feature type="region of interest" description="Disordered" evidence="5">
    <location>
        <begin position="895"/>
        <end position="952"/>
    </location>
</feature>
<protein>
    <recommendedName>
        <fullName evidence="6">UBC core domain-containing protein</fullName>
    </recommendedName>
</protein>
<dbReference type="GO" id="GO:0016779">
    <property type="term" value="F:nucleotidyltransferase activity"/>
    <property type="evidence" value="ECO:0007669"/>
    <property type="project" value="UniProtKB-KW"/>
</dbReference>
<keyword evidence="2" id="KW-0808">Transferase</keyword>
<dbReference type="CDD" id="cd23802">
    <property type="entry name" value="UBCc_UBE2Q"/>
    <property type="match status" value="1"/>
</dbReference>
<evidence type="ECO:0000259" key="6">
    <source>
        <dbReference type="PROSITE" id="PS50127"/>
    </source>
</evidence>
<gene>
    <name evidence="7" type="ORF">BDQ12DRAFT_165045</name>
</gene>
<dbReference type="Gene3D" id="3.90.228.10">
    <property type="match status" value="1"/>
</dbReference>
<evidence type="ECO:0000256" key="5">
    <source>
        <dbReference type="SAM" id="MobiDB-lite"/>
    </source>
</evidence>
<reference evidence="7 8" key="1">
    <citation type="journal article" date="2019" name="Nat. Ecol. Evol.">
        <title>Megaphylogeny resolves global patterns of mushroom evolution.</title>
        <authorList>
            <person name="Varga T."/>
            <person name="Krizsan K."/>
            <person name="Foldi C."/>
            <person name="Dima B."/>
            <person name="Sanchez-Garcia M."/>
            <person name="Sanchez-Ramirez S."/>
            <person name="Szollosi G.J."/>
            <person name="Szarkandi J.G."/>
            <person name="Papp V."/>
            <person name="Albert L."/>
            <person name="Andreopoulos W."/>
            <person name="Angelini C."/>
            <person name="Antonin V."/>
            <person name="Barry K.W."/>
            <person name="Bougher N.L."/>
            <person name="Buchanan P."/>
            <person name="Buyck B."/>
            <person name="Bense V."/>
            <person name="Catcheside P."/>
            <person name="Chovatia M."/>
            <person name="Cooper J."/>
            <person name="Damon W."/>
            <person name="Desjardin D."/>
            <person name="Finy P."/>
            <person name="Geml J."/>
            <person name="Haridas S."/>
            <person name="Hughes K."/>
            <person name="Justo A."/>
            <person name="Karasinski D."/>
            <person name="Kautmanova I."/>
            <person name="Kiss B."/>
            <person name="Kocsube S."/>
            <person name="Kotiranta H."/>
            <person name="LaButti K.M."/>
            <person name="Lechner B.E."/>
            <person name="Liimatainen K."/>
            <person name="Lipzen A."/>
            <person name="Lukacs Z."/>
            <person name="Mihaltcheva S."/>
            <person name="Morgado L.N."/>
            <person name="Niskanen T."/>
            <person name="Noordeloos M.E."/>
            <person name="Ohm R.A."/>
            <person name="Ortiz-Santana B."/>
            <person name="Ovrebo C."/>
            <person name="Racz N."/>
            <person name="Riley R."/>
            <person name="Savchenko A."/>
            <person name="Shiryaev A."/>
            <person name="Soop K."/>
            <person name="Spirin V."/>
            <person name="Szebenyi C."/>
            <person name="Tomsovsky M."/>
            <person name="Tulloss R.E."/>
            <person name="Uehling J."/>
            <person name="Grigoriev I.V."/>
            <person name="Vagvolgyi C."/>
            <person name="Papp T."/>
            <person name="Martin F.M."/>
            <person name="Miettinen O."/>
            <person name="Hibbett D.S."/>
            <person name="Nagy L.G."/>
        </authorList>
    </citation>
    <scope>NUCLEOTIDE SEQUENCE [LARGE SCALE GENOMIC DNA]</scope>
    <source>
        <strain evidence="7 8">CBS 166.37</strain>
    </source>
</reference>